<dbReference type="SUPFAM" id="SSF52540">
    <property type="entry name" value="P-loop containing nucleoside triphosphate hydrolases"/>
    <property type="match status" value="1"/>
</dbReference>
<evidence type="ECO:0000313" key="2">
    <source>
        <dbReference type="EMBL" id="VFJ65524.1"/>
    </source>
</evidence>
<protein>
    <submittedName>
        <fullName evidence="2">CobQ/CobB/MinD/ParA nucleotide binding domain-containing protein</fullName>
    </submittedName>
</protein>
<sequence length="444" mass="49979">MGTIATFYSFKGGVGRTMALANIAALLCKRGKRVLAVDWDLEAPGLDKYFTGYPIERSNGGGLLELLMDAQTKSTYPDWREFVSNINLRAPQKLSLISCNTDNKEYVNLLSDFSWSSFFEEHGGGAFIESLRDDWKSEYDVTLVDSRTGLTDAGGVCTIQLPDVLVAVFSANNQSFYGVTDIIRRAQAARQQLAYDRMPLTILPLPSRFDSRTEFEESQAWLDRFAEELADFYKDWLPSGYTPRQVLGQTKVPHVAFFSFGEKLPVITQGVSDPDSIGFAFDMVAELIGSDFQRVGKLLDRIPSATDVLESSESYDVFISYANKDKPIARDLAERLQGDGLRVWFDEWMIRPGDSIPLAIETGLENARTLIFVMSSNVTGLEWATLERQTALFRDPANRGRRFVPLKIDDAPLPEPFKAYAYVDWRRKDESEYRRIVSSLGNTS</sequence>
<dbReference type="InterPro" id="IPR035897">
    <property type="entry name" value="Toll_tir_struct_dom_sf"/>
</dbReference>
<dbReference type="InterPro" id="IPR050678">
    <property type="entry name" value="DNA_Partitioning_ATPase"/>
</dbReference>
<gene>
    <name evidence="2" type="ORF">BECKFW1821C_GA0114237_10085</name>
</gene>
<proteinExistence type="predicted"/>
<dbReference type="AlphaFoldDB" id="A0A450TEN7"/>
<dbReference type="Gene3D" id="3.40.50.10140">
    <property type="entry name" value="Toll/interleukin-1 receptor homology (TIR) domain"/>
    <property type="match status" value="1"/>
</dbReference>
<dbReference type="SMART" id="SM00255">
    <property type="entry name" value="TIR"/>
    <property type="match status" value="1"/>
</dbReference>
<dbReference type="EMBL" id="CAADFE010000008">
    <property type="protein sequence ID" value="VFJ65524.1"/>
    <property type="molecule type" value="Genomic_DNA"/>
</dbReference>
<dbReference type="PANTHER" id="PTHR13696">
    <property type="entry name" value="P-LOOP CONTAINING NUCLEOSIDE TRIPHOSPHATE HYDROLASE"/>
    <property type="match status" value="1"/>
</dbReference>
<dbReference type="Pfam" id="PF13676">
    <property type="entry name" value="TIR_2"/>
    <property type="match status" value="1"/>
</dbReference>
<accession>A0A450TEN7</accession>
<dbReference type="InterPro" id="IPR002586">
    <property type="entry name" value="CobQ/CobB/MinD/ParA_Nub-bd_dom"/>
</dbReference>
<dbReference type="InterPro" id="IPR027417">
    <property type="entry name" value="P-loop_NTPase"/>
</dbReference>
<reference evidence="2" key="1">
    <citation type="submission" date="2019-02" db="EMBL/GenBank/DDBJ databases">
        <authorList>
            <person name="Gruber-Vodicka R. H."/>
            <person name="Seah K. B. B."/>
        </authorList>
    </citation>
    <scope>NUCLEOTIDE SEQUENCE</scope>
    <source>
        <strain evidence="2">BECK_BZ131</strain>
    </source>
</reference>
<evidence type="ECO:0000259" key="1">
    <source>
        <dbReference type="PROSITE" id="PS50104"/>
    </source>
</evidence>
<dbReference type="InterPro" id="IPR000157">
    <property type="entry name" value="TIR_dom"/>
</dbReference>
<feature type="domain" description="TIR" evidence="1">
    <location>
        <begin position="313"/>
        <end position="444"/>
    </location>
</feature>
<dbReference type="Gene3D" id="3.40.50.300">
    <property type="entry name" value="P-loop containing nucleotide triphosphate hydrolases"/>
    <property type="match status" value="1"/>
</dbReference>
<dbReference type="NCBIfam" id="NF047398">
    <property type="entry name" value="AAA_KGGVGR"/>
    <property type="match status" value="1"/>
</dbReference>
<dbReference type="Pfam" id="PF01656">
    <property type="entry name" value="CbiA"/>
    <property type="match status" value="1"/>
</dbReference>
<dbReference type="GO" id="GO:0007165">
    <property type="term" value="P:signal transduction"/>
    <property type="evidence" value="ECO:0007669"/>
    <property type="project" value="InterPro"/>
</dbReference>
<dbReference type="SUPFAM" id="SSF52200">
    <property type="entry name" value="Toll/Interleukin receptor TIR domain"/>
    <property type="match status" value="1"/>
</dbReference>
<name>A0A450TEN7_9GAMM</name>
<dbReference type="PANTHER" id="PTHR13696:SF52">
    <property type="entry name" value="PARA FAMILY PROTEIN CT_582"/>
    <property type="match status" value="1"/>
</dbReference>
<dbReference type="PROSITE" id="PS50104">
    <property type="entry name" value="TIR"/>
    <property type="match status" value="1"/>
</dbReference>
<organism evidence="2">
    <name type="scientific">Candidatus Kentrum sp. FW</name>
    <dbReference type="NCBI Taxonomy" id="2126338"/>
    <lineage>
        <taxon>Bacteria</taxon>
        <taxon>Pseudomonadati</taxon>
        <taxon>Pseudomonadota</taxon>
        <taxon>Gammaproteobacteria</taxon>
        <taxon>Candidatus Kentrum</taxon>
    </lineage>
</organism>